<proteinExistence type="predicted"/>
<evidence type="ECO:0000256" key="1">
    <source>
        <dbReference type="SAM" id="SignalP"/>
    </source>
</evidence>
<organism evidence="2 3">
    <name type="scientific">Campylobacter novaezeelandiae</name>
    <dbReference type="NCBI Taxonomy" id="2267891"/>
    <lineage>
        <taxon>Bacteria</taxon>
        <taxon>Pseudomonadati</taxon>
        <taxon>Campylobacterota</taxon>
        <taxon>Epsilonproteobacteria</taxon>
        <taxon>Campylobacterales</taxon>
        <taxon>Campylobacteraceae</taxon>
        <taxon>Campylobacter</taxon>
    </lineage>
</organism>
<name>A0A4Q9JUJ1_9BACT</name>
<dbReference type="Proteomes" id="UP000292583">
    <property type="component" value="Unassembled WGS sequence"/>
</dbReference>
<feature type="chain" id="PRO_5020677953" description="Periplasmic protein" evidence="1">
    <location>
        <begin position="19"/>
        <end position="78"/>
    </location>
</feature>
<evidence type="ECO:0000313" key="2">
    <source>
        <dbReference type="EMBL" id="TBR81402.1"/>
    </source>
</evidence>
<reference evidence="2 3" key="1">
    <citation type="submission" date="2018-07" db="EMBL/GenBank/DDBJ databases">
        <title>Campylobacter zealandensis sp. nov., isolated from birds and water in New Zealand.</title>
        <authorList>
            <person name="Wilkinson D.A."/>
            <person name="Biggs P.J."/>
            <person name="French N.P."/>
            <person name="Midwinter A.C."/>
        </authorList>
    </citation>
    <scope>NUCLEOTIDE SEQUENCE [LARGE SCALE GENOMIC DNA]</scope>
    <source>
        <strain evidence="2 3">B423b</strain>
    </source>
</reference>
<dbReference type="RefSeq" id="WP_131186524.1">
    <property type="nucleotide sequence ID" value="NZ_QPGR01000005.1"/>
</dbReference>
<dbReference type="AlphaFoldDB" id="A0A4Q9JUJ1"/>
<gene>
    <name evidence="2" type="ORF">DU473_03420</name>
</gene>
<dbReference type="EMBL" id="QPGR01000005">
    <property type="protein sequence ID" value="TBR81402.1"/>
    <property type="molecule type" value="Genomic_DNA"/>
</dbReference>
<evidence type="ECO:0008006" key="4">
    <source>
        <dbReference type="Google" id="ProtNLM"/>
    </source>
</evidence>
<comment type="caution">
    <text evidence="2">The sequence shown here is derived from an EMBL/GenBank/DDBJ whole genome shotgun (WGS) entry which is preliminary data.</text>
</comment>
<keyword evidence="1" id="KW-0732">Signal</keyword>
<feature type="signal peptide" evidence="1">
    <location>
        <begin position="1"/>
        <end position="18"/>
    </location>
</feature>
<protein>
    <recommendedName>
        <fullName evidence="4">Periplasmic protein</fullName>
    </recommendedName>
</protein>
<keyword evidence="3" id="KW-1185">Reference proteome</keyword>
<dbReference type="OrthoDB" id="5329062at2"/>
<sequence length="78" mass="8747">MKKVIFALFLTLPIFAFANDCDTLMKKYEAPEPESKTMKQVERWVSKKVKDPKDAAILSECMIARAADNPNQVSVAGK</sequence>
<accession>A0A4Q9JUJ1</accession>
<evidence type="ECO:0000313" key="3">
    <source>
        <dbReference type="Proteomes" id="UP000292583"/>
    </source>
</evidence>